<dbReference type="EMBL" id="BMAW01018087">
    <property type="protein sequence ID" value="GFT56729.1"/>
    <property type="molecule type" value="Genomic_DNA"/>
</dbReference>
<accession>A0A8X6P856</accession>
<gene>
    <name evidence="2" type="ORF">NPIL_542121</name>
</gene>
<evidence type="ECO:0000313" key="3">
    <source>
        <dbReference type="Proteomes" id="UP000887013"/>
    </source>
</evidence>
<feature type="region of interest" description="Disordered" evidence="1">
    <location>
        <begin position="44"/>
        <end position="72"/>
    </location>
</feature>
<protein>
    <submittedName>
        <fullName evidence="2">Uncharacterized protein</fullName>
    </submittedName>
</protein>
<keyword evidence="3" id="KW-1185">Reference proteome</keyword>
<reference evidence="2" key="1">
    <citation type="submission" date="2020-08" db="EMBL/GenBank/DDBJ databases">
        <title>Multicomponent nature underlies the extraordinary mechanical properties of spider dragline silk.</title>
        <authorList>
            <person name="Kono N."/>
            <person name="Nakamura H."/>
            <person name="Mori M."/>
            <person name="Yoshida Y."/>
            <person name="Ohtoshi R."/>
            <person name="Malay A.D."/>
            <person name="Moran D.A.P."/>
            <person name="Tomita M."/>
            <person name="Numata K."/>
            <person name="Arakawa K."/>
        </authorList>
    </citation>
    <scope>NUCLEOTIDE SEQUENCE</scope>
</reference>
<sequence length="72" mass="7776">MRINDERLGQGGKGGCDSYCLPKKGDPPKVEGLLRLCALAGHNGDPAKRSPNMLHPFRPLPPPSHMEATSRT</sequence>
<evidence type="ECO:0000256" key="1">
    <source>
        <dbReference type="SAM" id="MobiDB-lite"/>
    </source>
</evidence>
<dbReference type="AlphaFoldDB" id="A0A8X6P856"/>
<evidence type="ECO:0000313" key="2">
    <source>
        <dbReference type="EMBL" id="GFT56729.1"/>
    </source>
</evidence>
<organism evidence="2 3">
    <name type="scientific">Nephila pilipes</name>
    <name type="common">Giant wood spider</name>
    <name type="synonym">Nephila maculata</name>
    <dbReference type="NCBI Taxonomy" id="299642"/>
    <lineage>
        <taxon>Eukaryota</taxon>
        <taxon>Metazoa</taxon>
        <taxon>Ecdysozoa</taxon>
        <taxon>Arthropoda</taxon>
        <taxon>Chelicerata</taxon>
        <taxon>Arachnida</taxon>
        <taxon>Araneae</taxon>
        <taxon>Araneomorphae</taxon>
        <taxon>Entelegynae</taxon>
        <taxon>Araneoidea</taxon>
        <taxon>Nephilidae</taxon>
        <taxon>Nephila</taxon>
    </lineage>
</organism>
<name>A0A8X6P856_NEPPI</name>
<comment type="caution">
    <text evidence="2">The sequence shown here is derived from an EMBL/GenBank/DDBJ whole genome shotgun (WGS) entry which is preliminary data.</text>
</comment>
<proteinExistence type="predicted"/>
<dbReference type="Proteomes" id="UP000887013">
    <property type="component" value="Unassembled WGS sequence"/>
</dbReference>